<dbReference type="Gene3D" id="2.40.360.10">
    <property type="entry name" value="YmcC-like"/>
    <property type="match status" value="1"/>
</dbReference>
<evidence type="ECO:0008006" key="4">
    <source>
        <dbReference type="Google" id="ProtNLM"/>
    </source>
</evidence>
<feature type="compositionally biased region" description="Polar residues" evidence="1">
    <location>
        <begin position="1"/>
        <end position="16"/>
    </location>
</feature>
<dbReference type="Proteomes" id="UP000621898">
    <property type="component" value="Unassembled WGS sequence"/>
</dbReference>
<gene>
    <name evidence="2" type="ORF">GCM10008098_20780</name>
</gene>
<dbReference type="EMBL" id="BMXT01000002">
    <property type="protein sequence ID" value="GGY27555.1"/>
    <property type="molecule type" value="Genomic_DNA"/>
</dbReference>
<dbReference type="RefSeq" id="WP_189441166.1">
    <property type="nucleotide sequence ID" value="NZ_BMXT01000002.1"/>
</dbReference>
<evidence type="ECO:0000313" key="2">
    <source>
        <dbReference type="EMBL" id="GGY27555.1"/>
    </source>
</evidence>
<feature type="region of interest" description="Disordered" evidence="1">
    <location>
        <begin position="1"/>
        <end position="23"/>
    </location>
</feature>
<evidence type="ECO:0000313" key="3">
    <source>
        <dbReference type="Proteomes" id="UP000621898"/>
    </source>
</evidence>
<evidence type="ECO:0000256" key="1">
    <source>
        <dbReference type="SAM" id="MobiDB-lite"/>
    </source>
</evidence>
<sequence length="246" mass="27149">MQPDQLTNSAQTTTPKARTATHHAVPRRRSLLLVAWPLLLLALHGCSDLSRSTVDAAKLAVHRRPHVEPTAAEVAAKPYFQLQVTSPVGSAVLILGNVDGSREAWYGTNQVAIFIEHGRVVKTIGLSQNLDGVQLPADDPFARGLQTLSTPMNYRMGKDWSPGYRYGVPVDATLTPAGHEQISILGTTHQVLRVDEQLSAPALHYRATNHYWVDPQDGFIWKSEQQVAPGLTLQLVQLRPYREKQS</sequence>
<organism evidence="2 3">
    <name type="scientific">Rhodanobacter panaciterrae</name>
    <dbReference type="NCBI Taxonomy" id="490572"/>
    <lineage>
        <taxon>Bacteria</taxon>
        <taxon>Pseudomonadati</taxon>
        <taxon>Pseudomonadota</taxon>
        <taxon>Gammaproteobacteria</taxon>
        <taxon>Lysobacterales</taxon>
        <taxon>Rhodanobacteraceae</taxon>
        <taxon>Rhodanobacter</taxon>
    </lineage>
</organism>
<dbReference type="Pfam" id="PF11102">
    <property type="entry name" value="YjbF"/>
    <property type="match status" value="1"/>
</dbReference>
<dbReference type="InterPro" id="IPR023373">
    <property type="entry name" value="YmcC_sf"/>
</dbReference>
<name>A0ABQ2ZVV8_9GAMM</name>
<proteinExistence type="predicted"/>
<dbReference type="SUPFAM" id="SSF159270">
    <property type="entry name" value="YmcC-like"/>
    <property type="match status" value="1"/>
</dbReference>
<comment type="caution">
    <text evidence="2">The sequence shown here is derived from an EMBL/GenBank/DDBJ whole genome shotgun (WGS) entry which is preliminary data.</text>
</comment>
<dbReference type="InterPro" id="IPR021308">
    <property type="entry name" value="GfcB"/>
</dbReference>
<keyword evidence="3" id="KW-1185">Reference proteome</keyword>
<protein>
    <recommendedName>
        <fullName evidence="4">YjbF family lipoprotein</fullName>
    </recommendedName>
</protein>
<accession>A0ABQ2ZVV8</accession>
<reference evidence="3" key="1">
    <citation type="journal article" date="2019" name="Int. J. Syst. Evol. Microbiol.">
        <title>The Global Catalogue of Microorganisms (GCM) 10K type strain sequencing project: providing services to taxonomists for standard genome sequencing and annotation.</title>
        <authorList>
            <consortium name="The Broad Institute Genomics Platform"/>
            <consortium name="The Broad Institute Genome Sequencing Center for Infectious Disease"/>
            <person name="Wu L."/>
            <person name="Ma J."/>
        </authorList>
    </citation>
    <scope>NUCLEOTIDE SEQUENCE [LARGE SCALE GENOMIC DNA]</scope>
    <source>
        <strain evidence="3">KCTC 22232</strain>
    </source>
</reference>